<keyword evidence="5" id="KW-1133">Transmembrane helix</keyword>
<dbReference type="Ensembl" id="ENSPFOT00000003423.1">
    <property type="protein sequence ID" value="ENSPFOP00000003417.2"/>
    <property type="gene ID" value="ENSPFOG00000003478.1"/>
</dbReference>
<evidence type="ECO:0000256" key="3">
    <source>
        <dbReference type="ARBA" id="ARBA00022833"/>
    </source>
</evidence>
<dbReference type="SUPFAM" id="SSF49899">
    <property type="entry name" value="Concanavalin A-like lectins/glucanases"/>
    <property type="match status" value="1"/>
</dbReference>
<protein>
    <submittedName>
        <fullName evidence="8">Tripartite motif-containing protein 16-like</fullName>
    </submittedName>
</protein>
<dbReference type="CTD" id="100536151"/>
<dbReference type="Proteomes" id="UP000028760">
    <property type="component" value="Unassembled WGS sequence"/>
</dbReference>
<dbReference type="Gene3D" id="2.60.120.920">
    <property type="match status" value="1"/>
</dbReference>
<dbReference type="InterPro" id="IPR003877">
    <property type="entry name" value="SPRY_dom"/>
</dbReference>
<dbReference type="Pfam" id="PF25600">
    <property type="entry name" value="TRIM_CC"/>
    <property type="match status" value="1"/>
</dbReference>
<dbReference type="InterPro" id="IPR051051">
    <property type="entry name" value="E3_ubiq-ligase_TRIM/RNF"/>
</dbReference>
<reference evidence="8" key="2">
    <citation type="submission" date="2025-08" db="UniProtKB">
        <authorList>
            <consortium name="Ensembl"/>
        </authorList>
    </citation>
    <scope>IDENTIFICATION</scope>
</reference>
<dbReference type="GO" id="GO:0008270">
    <property type="term" value="F:zinc ion binding"/>
    <property type="evidence" value="ECO:0007669"/>
    <property type="project" value="UniProtKB-KW"/>
</dbReference>
<feature type="domain" description="B30.2/SPRY" evidence="7">
    <location>
        <begin position="400"/>
        <end position="588"/>
    </location>
</feature>
<keyword evidence="5" id="KW-0472">Membrane</keyword>
<dbReference type="PROSITE" id="PS50188">
    <property type="entry name" value="B302_SPRY"/>
    <property type="match status" value="1"/>
</dbReference>
<evidence type="ECO:0000313" key="8">
    <source>
        <dbReference type="Ensembl" id="ENSPFOP00000003417.2"/>
    </source>
</evidence>
<dbReference type="InterPro" id="IPR058030">
    <property type="entry name" value="TRIM8/14/16/25/29/45/65_CC"/>
</dbReference>
<dbReference type="InterPro" id="IPR001870">
    <property type="entry name" value="B30.2/SPRY"/>
</dbReference>
<proteinExistence type="predicted"/>
<dbReference type="InterPro" id="IPR000315">
    <property type="entry name" value="Znf_B-box"/>
</dbReference>
<dbReference type="RefSeq" id="XP_007566272.2">
    <property type="nucleotide sequence ID" value="XM_007566210.2"/>
</dbReference>
<evidence type="ECO:0000313" key="9">
    <source>
        <dbReference type="Proteomes" id="UP000028760"/>
    </source>
</evidence>
<dbReference type="PANTHER" id="PTHR25465:SF5">
    <property type="entry name" value="E3 UBIQUITIN_ISG15 LIGASE TRIM25-RELATED"/>
    <property type="match status" value="1"/>
</dbReference>
<name>A0A087XCB4_POEFO</name>
<dbReference type="PROSITE" id="PS50119">
    <property type="entry name" value="ZF_BBOX"/>
    <property type="match status" value="1"/>
</dbReference>
<dbReference type="Pfam" id="PF00643">
    <property type="entry name" value="zf-B_box"/>
    <property type="match status" value="1"/>
</dbReference>
<dbReference type="Gene3D" id="4.10.830.40">
    <property type="match status" value="1"/>
</dbReference>
<dbReference type="InterPro" id="IPR006574">
    <property type="entry name" value="PRY"/>
</dbReference>
<evidence type="ECO:0000259" key="7">
    <source>
        <dbReference type="PROSITE" id="PS50188"/>
    </source>
</evidence>
<keyword evidence="3" id="KW-0862">Zinc</keyword>
<dbReference type="CDD" id="cd16040">
    <property type="entry name" value="SPRY_PRY_SNTX"/>
    <property type="match status" value="1"/>
</dbReference>
<dbReference type="OMA" id="SEPKNYP"/>
<dbReference type="GeneTree" id="ENSGT01150000286950"/>
<dbReference type="Pfam" id="PF13765">
    <property type="entry name" value="PRY"/>
    <property type="match status" value="1"/>
</dbReference>
<evidence type="ECO:0000256" key="2">
    <source>
        <dbReference type="ARBA" id="ARBA00022771"/>
    </source>
</evidence>
<dbReference type="Pfam" id="PF00622">
    <property type="entry name" value="SPRY"/>
    <property type="match status" value="1"/>
</dbReference>
<evidence type="ECO:0000256" key="5">
    <source>
        <dbReference type="SAM" id="Phobius"/>
    </source>
</evidence>
<feature type="transmembrane region" description="Helical" evidence="5">
    <location>
        <begin position="57"/>
        <end position="75"/>
    </location>
</feature>
<dbReference type="SMART" id="SM00336">
    <property type="entry name" value="BBOX"/>
    <property type="match status" value="1"/>
</dbReference>
<dbReference type="GO" id="GO:0005737">
    <property type="term" value="C:cytoplasm"/>
    <property type="evidence" value="ECO:0007669"/>
    <property type="project" value="UniProtKB-ARBA"/>
</dbReference>
<evidence type="ECO:0000256" key="4">
    <source>
        <dbReference type="PROSITE-ProRule" id="PRU00024"/>
    </source>
</evidence>
<dbReference type="SMART" id="SM00589">
    <property type="entry name" value="PRY"/>
    <property type="match status" value="1"/>
</dbReference>
<dbReference type="PRINTS" id="PR01407">
    <property type="entry name" value="BUTYPHLNCDUF"/>
</dbReference>
<dbReference type="EMBL" id="AYCK01011214">
    <property type="status" value="NOT_ANNOTATED_CDS"/>
    <property type="molecule type" value="Genomic_DNA"/>
</dbReference>
<dbReference type="InterPro" id="IPR043136">
    <property type="entry name" value="B30.2/SPRY_sf"/>
</dbReference>
<dbReference type="InterPro" id="IPR003879">
    <property type="entry name" value="Butyrophylin_SPRY"/>
</dbReference>
<keyword evidence="9" id="KW-1185">Reference proteome</keyword>
<dbReference type="KEGG" id="pfor:103147721"/>
<organism evidence="8 9">
    <name type="scientific">Poecilia formosa</name>
    <name type="common">Amazon molly</name>
    <name type="synonym">Limia formosa</name>
    <dbReference type="NCBI Taxonomy" id="48698"/>
    <lineage>
        <taxon>Eukaryota</taxon>
        <taxon>Metazoa</taxon>
        <taxon>Chordata</taxon>
        <taxon>Craniata</taxon>
        <taxon>Vertebrata</taxon>
        <taxon>Euteleostomi</taxon>
        <taxon>Actinopterygii</taxon>
        <taxon>Neopterygii</taxon>
        <taxon>Teleostei</taxon>
        <taxon>Neoteleostei</taxon>
        <taxon>Acanthomorphata</taxon>
        <taxon>Ovalentaria</taxon>
        <taxon>Atherinomorphae</taxon>
        <taxon>Cyprinodontiformes</taxon>
        <taxon>Poeciliidae</taxon>
        <taxon>Poeciliinae</taxon>
        <taxon>Poecilia</taxon>
    </lineage>
</organism>
<accession>A0A087XCB4</accession>
<dbReference type="InterPro" id="IPR013320">
    <property type="entry name" value="ConA-like_dom_sf"/>
</dbReference>
<dbReference type="GeneID" id="103147721"/>
<dbReference type="CDD" id="cd19769">
    <property type="entry name" value="Bbox2_TRIM16-like"/>
    <property type="match status" value="1"/>
</dbReference>
<reference evidence="9" key="1">
    <citation type="submission" date="2013-10" db="EMBL/GenBank/DDBJ databases">
        <authorList>
            <person name="Schartl M."/>
            <person name="Warren W."/>
        </authorList>
    </citation>
    <scope>NUCLEOTIDE SEQUENCE [LARGE SCALE GENOMIC DNA]</scope>
    <source>
        <strain evidence="9">female</strain>
    </source>
</reference>
<dbReference type="PANTHER" id="PTHR25465">
    <property type="entry name" value="B-BOX DOMAIN CONTAINING"/>
    <property type="match status" value="1"/>
</dbReference>
<evidence type="ECO:0000259" key="6">
    <source>
        <dbReference type="PROSITE" id="PS50119"/>
    </source>
</evidence>
<dbReference type="SUPFAM" id="SSF57845">
    <property type="entry name" value="B-box zinc-binding domain"/>
    <property type="match status" value="1"/>
</dbReference>
<dbReference type="eggNOG" id="ENOG502RHN5">
    <property type="taxonomic scope" value="Eukaryota"/>
</dbReference>
<keyword evidence="1" id="KW-0479">Metal-binding</keyword>
<dbReference type="Gene3D" id="3.30.160.60">
    <property type="entry name" value="Classic Zinc Finger"/>
    <property type="match status" value="1"/>
</dbReference>
<reference evidence="8" key="3">
    <citation type="submission" date="2025-09" db="UniProtKB">
        <authorList>
            <consortium name="Ensembl"/>
        </authorList>
    </citation>
    <scope>IDENTIFICATION</scope>
</reference>
<sequence length="588" mass="67702">MSSPHSKHSVTQSVTRSVSPEQFTSGAQLYLILFTCSLFLFAINLIKRLSLCSQADFLVDFIFGVLSASFIFSSLEKKMSHSDSLDLDRYANLDKSRRSASRNQTRQRTKDGEVLCDFCTTRKQKAEKSCLVCLASYCAEHLQSHYDYPTLMKHKLVKATGQMREKVCAQHDKLLEAFCRTDQTSVCVLCMMDEHKHHDIVPAGTERTEKQKQLGTTLHKSQQRIDQRIKKWQDLRQAVESVKHSAQTVLEENERIFTELINSIQRKYNEVKEMVLSHERTTVTQGDLLLDRLEEEITLLRKRHNNLEKLSRTDDHIHFLQSWQSLSGPSGYEDLNSINVVPNYSFDPAKRAIAALKLQVEEISKTEMMKISGAVKEVYITQEAKEGELKSRRESIVSIDARTVEEPRTREDFLKYSLQLTLDVNTVHRNLHLSEGNRTATMKSDPKHYPDHPDRFDHWQQVLCRENVYGSRCYWEVDWRGTEIDVAVTYKGIRRKGNSNDCSLGWNEKSWSLYCSESKFTFVHNNRSKDLSAPVSSRIGVYLDHGKGILAYYSVSDGMRLLHKIQTSFVEPLYPAFSVWGFGSSIKL</sequence>
<evidence type="ECO:0000256" key="1">
    <source>
        <dbReference type="ARBA" id="ARBA00022723"/>
    </source>
</evidence>
<dbReference type="SMART" id="SM00449">
    <property type="entry name" value="SPRY"/>
    <property type="match status" value="1"/>
</dbReference>
<dbReference type="AlphaFoldDB" id="A0A087XCB4"/>
<keyword evidence="5" id="KW-0812">Transmembrane</keyword>
<dbReference type="STRING" id="48698.ENSPFOP00000003417"/>
<feature type="domain" description="B box-type" evidence="6">
    <location>
        <begin position="163"/>
        <end position="203"/>
    </location>
</feature>
<feature type="transmembrane region" description="Helical" evidence="5">
    <location>
        <begin position="27"/>
        <end position="45"/>
    </location>
</feature>
<keyword evidence="2 4" id="KW-0863">Zinc-finger</keyword>
<dbReference type="OrthoDB" id="9442597at2759"/>